<keyword evidence="2" id="KW-0812">Transmembrane</keyword>
<keyword evidence="4" id="KW-1185">Reference proteome</keyword>
<dbReference type="Proteomes" id="UP000803844">
    <property type="component" value="Unassembled WGS sequence"/>
</dbReference>
<evidence type="ECO:0000313" key="4">
    <source>
        <dbReference type="Proteomes" id="UP000803844"/>
    </source>
</evidence>
<protein>
    <submittedName>
        <fullName evidence="3">Uncharacterized protein</fullName>
    </submittedName>
</protein>
<comment type="caution">
    <text evidence="3">The sequence shown here is derived from an EMBL/GenBank/DDBJ whole genome shotgun (WGS) entry which is preliminary data.</text>
</comment>
<organism evidence="3 4">
    <name type="scientific">Cryphonectria parasitica (strain ATCC 38755 / EP155)</name>
    <dbReference type="NCBI Taxonomy" id="660469"/>
    <lineage>
        <taxon>Eukaryota</taxon>
        <taxon>Fungi</taxon>
        <taxon>Dikarya</taxon>
        <taxon>Ascomycota</taxon>
        <taxon>Pezizomycotina</taxon>
        <taxon>Sordariomycetes</taxon>
        <taxon>Sordariomycetidae</taxon>
        <taxon>Diaporthales</taxon>
        <taxon>Cryphonectriaceae</taxon>
        <taxon>Cryphonectria-Endothia species complex</taxon>
        <taxon>Cryphonectria</taxon>
    </lineage>
</organism>
<feature type="region of interest" description="Disordered" evidence="1">
    <location>
        <begin position="155"/>
        <end position="192"/>
    </location>
</feature>
<name>A0A9P4Y326_CRYP1</name>
<evidence type="ECO:0000313" key="3">
    <source>
        <dbReference type="EMBL" id="KAF3765584.1"/>
    </source>
</evidence>
<feature type="non-terminal residue" evidence="3">
    <location>
        <position position="1"/>
    </location>
</feature>
<reference evidence="3" key="1">
    <citation type="journal article" date="2020" name="Phytopathology">
        <title>Genome sequence of the chestnut blight fungus Cryphonectria parasitica EP155: A fundamental resource for an archetypical invasive plant pathogen.</title>
        <authorList>
            <person name="Crouch J.A."/>
            <person name="Dawe A."/>
            <person name="Aerts A."/>
            <person name="Barry K."/>
            <person name="Churchill A.C.L."/>
            <person name="Grimwood J."/>
            <person name="Hillman B."/>
            <person name="Milgroom M.G."/>
            <person name="Pangilinan J."/>
            <person name="Smith M."/>
            <person name="Salamov A."/>
            <person name="Schmutz J."/>
            <person name="Yadav J."/>
            <person name="Grigoriev I.V."/>
            <person name="Nuss D."/>
        </authorList>
    </citation>
    <scope>NUCLEOTIDE SEQUENCE</scope>
    <source>
        <strain evidence="3">EP155</strain>
    </source>
</reference>
<dbReference type="RefSeq" id="XP_040776545.1">
    <property type="nucleotide sequence ID" value="XM_040924020.1"/>
</dbReference>
<sequence>VLLTPLAQAEELCGFLTIITQYEPINYIPQAGTGDSVSQIQTTNSTMASLTEEMFRNATISLMADVTEWTAKPVYQYNASTLWIVYGIAIGLSFLSVISGTIVVVISRASYSSQFSTILRVSHHVELPAQVEPRDASGKYPLPKYLQDAVLQFPPENNTKASSSSPSQQERDLVQIPLLWRRRNDSSPEPRF</sequence>
<feature type="transmembrane region" description="Helical" evidence="2">
    <location>
        <begin position="83"/>
        <end position="106"/>
    </location>
</feature>
<gene>
    <name evidence="3" type="ORF">M406DRAFT_37239</name>
</gene>
<dbReference type="EMBL" id="MU032347">
    <property type="protein sequence ID" value="KAF3765584.1"/>
    <property type="molecule type" value="Genomic_DNA"/>
</dbReference>
<keyword evidence="2" id="KW-1133">Transmembrane helix</keyword>
<accession>A0A9P4Y326</accession>
<evidence type="ECO:0000256" key="2">
    <source>
        <dbReference type="SAM" id="Phobius"/>
    </source>
</evidence>
<evidence type="ECO:0000256" key="1">
    <source>
        <dbReference type="SAM" id="MobiDB-lite"/>
    </source>
</evidence>
<keyword evidence="2" id="KW-0472">Membrane</keyword>
<dbReference type="AlphaFoldDB" id="A0A9P4Y326"/>
<feature type="compositionally biased region" description="Basic and acidic residues" evidence="1">
    <location>
        <begin position="182"/>
        <end position="192"/>
    </location>
</feature>
<dbReference type="GeneID" id="63841149"/>
<proteinExistence type="predicted"/>
<feature type="compositionally biased region" description="Polar residues" evidence="1">
    <location>
        <begin position="155"/>
        <end position="168"/>
    </location>
</feature>
<dbReference type="OrthoDB" id="5322539at2759"/>